<reference evidence="1 2" key="1">
    <citation type="submission" date="2019-02" db="EMBL/GenBank/DDBJ databases">
        <title>Deep-cultivation of Planctomycetes and their phenomic and genomic characterization uncovers novel biology.</title>
        <authorList>
            <person name="Wiegand S."/>
            <person name="Jogler M."/>
            <person name="Boedeker C."/>
            <person name="Pinto D."/>
            <person name="Vollmers J."/>
            <person name="Rivas-Marin E."/>
            <person name="Kohn T."/>
            <person name="Peeters S.H."/>
            <person name="Heuer A."/>
            <person name="Rast P."/>
            <person name="Oberbeckmann S."/>
            <person name="Bunk B."/>
            <person name="Jeske O."/>
            <person name="Meyerdierks A."/>
            <person name="Storesund J.E."/>
            <person name="Kallscheuer N."/>
            <person name="Luecker S."/>
            <person name="Lage O.M."/>
            <person name="Pohl T."/>
            <person name="Merkel B.J."/>
            <person name="Hornburger P."/>
            <person name="Mueller R.-W."/>
            <person name="Bruemmer F."/>
            <person name="Labrenz M."/>
            <person name="Spormann A.M."/>
            <person name="Op Den Camp H."/>
            <person name="Overmann J."/>
            <person name="Amann R."/>
            <person name="Jetten M.S.M."/>
            <person name="Mascher T."/>
            <person name="Medema M.H."/>
            <person name="Devos D.P."/>
            <person name="Kaster A.-K."/>
            <person name="Ovreas L."/>
            <person name="Rohde M."/>
            <person name="Galperin M.Y."/>
            <person name="Jogler C."/>
        </authorList>
    </citation>
    <scope>NUCLEOTIDE SEQUENCE [LARGE SCALE GENOMIC DNA]</scope>
    <source>
        <strain evidence="1 2">Pla52n</strain>
    </source>
</reference>
<comment type="caution">
    <text evidence="1">The sequence shown here is derived from an EMBL/GenBank/DDBJ whole genome shotgun (WGS) entry which is preliminary data.</text>
</comment>
<evidence type="ECO:0000313" key="2">
    <source>
        <dbReference type="Proteomes" id="UP000320176"/>
    </source>
</evidence>
<dbReference type="Proteomes" id="UP000320176">
    <property type="component" value="Unassembled WGS sequence"/>
</dbReference>
<accession>A0A5C5ZVK1</accession>
<dbReference type="AlphaFoldDB" id="A0A5C5ZVK1"/>
<evidence type="ECO:0000313" key="1">
    <source>
        <dbReference type="EMBL" id="TWT91584.1"/>
    </source>
</evidence>
<dbReference type="EMBL" id="SJPN01000015">
    <property type="protein sequence ID" value="TWT91584.1"/>
    <property type="molecule type" value="Genomic_DNA"/>
</dbReference>
<sequence>MSRLALATVFVTQPWLTPKRLTPKSRLDDALGQFQDNIGCFFYRVQRLSEELVLGGKERQFQLLAQVTPIVFIPESQVQQILPRLIRRRI</sequence>
<gene>
    <name evidence="1" type="ORF">Pla52n_65750</name>
</gene>
<organism evidence="1 2">
    <name type="scientific">Stieleria varia</name>
    <dbReference type="NCBI Taxonomy" id="2528005"/>
    <lineage>
        <taxon>Bacteria</taxon>
        <taxon>Pseudomonadati</taxon>
        <taxon>Planctomycetota</taxon>
        <taxon>Planctomycetia</taxon>
        <taxon>Pirellulales</taxon>
        <taxon>Pirellulaceae</taxon>
        <taxon>Stieleria</taxon>
    </lineage>
</organism>
<name>A0A5C5ZVK1_9BACT</name>
<keyword evidence="2" id="KW-1185">Reference proteome</keyword>
<proteinExistence type="predicted"/>
<protein>
    <submittedName>
        <fullName evidence="1">Uncharacterized protein</fullName>
    </submittedName>
</protein>